<feature type="signal peptide" evidence="1">
    <location>
        <begin position="1"/>
        <end position="18"/>
    </location>
</feature>
<comment type="caution">
    <text evidence="2">The sequence shown here is derived from an EMBL/GenBank/DDBJ whole genome shotgun (WGS) entry which is preliminary data.</text>
</comment>
<evidence type="ECO:0000313" key="2">
    <source>
        <dbReference type="EMBL" id="RZF22016.1"/>
    </source>
</evidence>
<organism evidence="2 3">
    <name type="scientific">Halobacteriovorax vibrionivorans</name>
    <dbReference type="NCBI Taxonomy" id="2152716"/>
    <lineage>
        <taxon>Bacteria</taxon>
        <taxon>Pseudomonadati</taxon>
        <taxon>Bdellovibrionota</taxon>
        <taxon>Bacteriovoracia</taxon>
        <taxon>Bacteriovoracales</taxon>
        <taxon>Halobacteriovoraceae</taxon>
        <taxon>Halobacteriovorax</taxon>
    </lineage>
</organism>
<protein>
    <recommendedName>
        <fullName evidence="4">DUF4412 domain-containing protein</fullName>
    </recommendedName>
</protein>
<name>A0ABY0IGD5_9BACT</name>
<feature type="chain" id="PRO_5045581450" description="DUF4412 domain-containing protein" evidence="1">
    <location>
        <begin position="19"/>
        <end position="153"/>
    </location>
</feature>
<sequence length="153" mass="17717">MRYIYCLIISVLCSSIYAGSFTLENHGYVKWNVSVKKKAGSISVVRNGRTAKMAKLSMEERKQVDARLFSFSDFGRFKESTMGFSYSDERSQESIIKQMTNDFYVELMAKMQNIEVTFEDTYLSNIKCEETGFFKKVLNCHAKFKNVIEVDLQ</sequence>
<proteinExistence type="predicted"/>
<dbReference type="EMBL" id="QDKL01000002">
    <property type="protein sequence ID" value="RZF22016.1"/>
    <property type="molecule type" value="Genomic_DNA"/>
</dbReference>
<dbReference type="Proteomes" id="UP000443582">
    <property type="component" value="Unassembled WGS sequence"/>
</dbReference>
<reference evidence="3" key="1">
    <citation type="journal article" date="2019" name="Int. J. Syst. Evol. Microbiol.">
        <title>Halobacteriovorax valvorus sp. nov., a novel prokaryotic predator isolated from coastal seawater of China.</title>
        <authorList>
            <person name="Chen M.-X."/>
        </authorList>
    </citation>
    <scope>NUCLEOTIDE SEQUENCE [LARGE SCALE GENOMIC DNA]</scope>
    <source>
        <strain evidence="3">BL9</strain>
    </source>
</reference>
<keyword evidence="3" id="KW-1185">Reference proteome</keyword>
<evidence type="ECO:0008006" key="4">
    <source>
        <dbReference type="Google" id="ProtNLM"/>
    </source>
</evidence>
<gene>
    <name evidence="2" type="ORF">DAY19_10055</name>
</gene>
<accession>A0ABY0IGD5</accession>
<dbReference type="RefSeq" id="WP_115361993.1">
    <property type="nucleotide sequence ID" value="NZ_QDKL01000002.1"/>
</dbReference>
<evidence type="ECO:0000256" key="1">
    <source>
        <dbReference type="SAM" id="SignalP"/>
    </source>
</evidence>
<keyword evidence="1" id="KW-0732">Signal</keyword>
<evidence type="ECO:0000313" key="3">
    <source>
        <dbReference type="Proteomes" id="UP000443582"/>
    </source>
</evidence>